<evidence type="ECO:0000313" key="2">
    <source>
        <dbReference type="Proteomes" id="UP000789525"/>
    </source>
</evidence>
<protein>
    <submittedName>
        <fullName evidence="1">16738_t:CDS:1</fullName>
    </submittedName>
</protein>
<sequence length="196" mass="21670">PIHLDTPPNETDQLVADMSGFSLDPKPAKTKELAGIFSHTTPGYHKKERDIQSTDEPQVNFQTPASGPEHLLEIPHSPKRPGAPVPTKATTSSSDPLDLLYSRPPDSKRIEASHEVGNHIDPDENHAQENIKKVKRVYGKGNRQKSVAFVGSPDHKTRPKSNGEKERVKSRAKGPTCSKRRSSDDKMDTSEDELLL</sequence>
<dbReference type="EMBL" id="CAJVPT010061067">
    <property type="protein sequence ID" value="CAG8764724.1"/>
    <property type="molecule type" value="Genomic_DNA"/>
</dbReference>
<dbReference type="Proteomes" id="UP000789525">
    <property type="component" value="Unassembled WGS sequence"/>
</dbReference>
<evidence type="ECO:0000313" key="1">
    <source>
        <dbReference type="EMBL" id="CAG8764724.1"/>
    </source>
</evidence>
<feature type="non-terminal residue" evidence="1">
    <location>
        <position position="1"/>
    </location>
</feature>
<comment type="caution">
    <text evidence="1">The sequence shown here is derived from an EMBL/GenBank/DDBJ whole genome shotgun (WGS) entry which is preliminary data.</text>
</comment>
<reference evidence="1" key="1">
    <citation type="submission" date="2021-06" db="EMBL/GenBank/DDBJ databases">
        <authorList>
            <person name="Kallberg Y."/>
            <person name="Tangrot J."/>
            <person name="Rosling A."/>
        </authorList>
    </citation>
    <scope>NUCLEOTIDE SEQUENCE</scope>
    <source>
        <strain evidence="1">CL356</strain>
    </source>
</reference>
<gene>
    <name evidence="1" type="ORF">ACOLOM_LOCUS13386</name>
</gene>
<organism evidence="1 2">
    <name type="scientific">Acaulospora colombiana</name>
    <dbReference type="NCBI Taxonomy" id="27376"/>
    <lineage>
        <taxon>Eukaryota</taxon>
        <taxon>Fungi</taxon>
        <taxon>Fungi incertae sedis</taxon>
        <taxon>Mucoromycota</taxon>
        <taxon>Glomeromycotina</taxon>
        <taxon>Glomeromycetes</taxon>
        <taxon>Diversisporales</taxon>
        <taxon>Acaulosporaceae</taxon>
        <taxon>Acaulospora</taxon>
    </lineage>
</organism>
<feature type="non-terminal residue" evidence="1">
    <location>
        <position position="196"/>
    </location>
</feature>
<accession>A0ACA9QU71</accession>
<keyword evidence="2" id="KW-1185">Reference proteome</keyword>
<proteinExistence type="predicted"/>
<name>A0ACA9QU71_9GLOM</name>